<evidence type="ECO:0000313" key="18">
    <source>
        <dbReference type="Proteomes" id="UP000569732"/>
    </source>
</evidence>
<dbReference type="RefSeq" id="WP_180567679.1">
    <property type="nucleotide sequence ID" value="NZ_JACCKB010000006.1"/>
</dbReference>
<feature type="transmembrane region" description="Helical" evidence="16">
    <location>
        <begin position="191"/>
        <end position="209"/>
    </location>
</feature>
<dbReference type="EC" id="2.4.99.28" evidence="16"/>
<evidence type="ECO:0000256" key="3">
    <source>
        <dbReference type="ARBA" id="ARBA00022475"/>
    </source>
</evidence>
<feature type="transmembrane region" description="Helical" evidence="16">
    <location>
        <begin position="49"/>
        <end position="69"/>
    </location>
</feature>
<dbReference type="GO" id="GO:0009252">
    <property type="term" value="P:peptidoglycan biosynthetic process"/>
    <property type="evidence" value="ECO:0007669"/>
    <property type="project" value="UniProtKB-UniRule"/>
</dbReference>
<feature type="transmembrane region" description="Helical" evidence="16">
    <location>
        <begin position="141"/>
        <end position="159"/>
    </location>
</feature>
<accession>A0A853HZ52</accession>
<dbReference type="GO" id="GO:0005886">
    <property type="term" value="C:plasma membrane"/>
    <property type="evidence" value="ECO:0007669"/>
    <property type="project" value="UniProtKB-SubCell"/>
</dbReference>
<dbReference type="InterPro" id="IPR013437">
    <property type="entry name" value="FtsW"/>
</dbReference>
<comment type="pathway">
    <text evidence="2 16">Cell wall biogenesis; peptidoglycan biosynthesis.</text>
</comment>
<comment type="similarity">
    <text evidence="14 16">Belongs to the SEDS family. FtsW subfamily.</text>
</comment>
<evidence type="ECO:0000256" key="16">
    <source>
        <dbReference type="HAMAP-Rule" id="MF_00913"/>
    </source>
</evidence>
<feature type="transmembrane region" description="Helical" evidence="16">
    <location>
        <begin position="276"/>
        <end position="298"/>
    </location>
</feature>
<evidence type="ECO:0000256" key="1">
    <source>
        <dbReference type="ARBA" id="ARBA00004651"/>
    </source>
</evidence>
<dbReference type="AlphaFoldDB" id="A0A853HZ52"/>
<evidence type="ECO:0000256" key="8">
    <source>
        <dbReference type="ARBA" id="ARBA00022960"/>
    </source>
</evidence>
<dbReference type="GO" id="GO:0008955">
    <property type="term" value="F:peptidoglycan glycosyltransferase activity"/>
    <property type="evidence" value="ECO:0007669"/>
    <property type="project" value="UniProtKB-UniRule"/>
</dbReference>
<evidence type="ECO:0000256" key="4">
    <source>
        <dbReference type="ARBA" id="ARBA00022618"/>
    </source>
</evidence>
<keyword evidence="18" id="KW-1185">Reference proteome</keyword>
<evidence type="ECO:0000256" key="14">
    <source>
        <dbReference type="ARBA" id="ARBA00038053"/>
    </source>
</evidence>
<keyword evidence="13 16" id="KW-0961">Cell wall biogenesis/degradation</keyword>
<evidence type="ECO:0000256" key="10">
    <source>
        <dbReference type="ARBA" id="ARBA00022989"/>
    </source>
</evidence>
<evidence type="ECO:0000313" key="17">
    <source>
        <dbReference type="EMBL" id="NYZ65649.1"/>
    </source>
</evidence>
<organism evidence="17 18">
    <name type="scientific">Spartinivicinus marinus</name>
    <dbReference type="NCBI Taxonomy" id="2994442"/>
    <lineage>
        <taxon>Bacteria</taxon>
        <taxon>Pseudomonadati</taxon>
        <taxon>Pseudomonadota</taxon>
        <taxon>Gammaproteobacteria</taxon>
        <taxon>Oceanospirillales</taxon>
        <taxon>Zooshikellaceae</taxon>
        <taxon>Spartinivicinus</taxon>
    </lineage>
</organism>
<comment type="caution">
    <text evidence="17">The sequence shown here is derived from an EMBL/GenBank/DDBJ whole genome shotgun (WGS) entry which is preliminary data.</text>
</comment>
<evidence type="ECO:0000256" key="2">
    <source>
        <dbReference type="ARBA" id="ARBA00004752"/>
    </source>
</evidence>
<keyword evidence="7 16" id="KW-0812">Transmembrane</keyword>
<evidence type="ECO:0000256" key="12">
    <source>
        <dbReference type="ARBA" id="ARBA00023306"/>
    </source>
</evidence>
<gene>
    <name evidence="16 17" type="primary">ftsW</name>
    <name evidence="17" type="ORF">H0A36_06465</name>
</gene>
<keyword evidence="4 16" id="KW-0132">Cell division</keyword>
<evidence type="ECO:0000256" key="5">
    <source>
        <dbReference type="ARBA" id="ARBA00022676"/>
    </source>
</evidence>
<dbReference type="InterPro" id="IPR001182">
    <property type="entry name" value="FtsW/RodA"/>
</dbReference>
<dbReference type="HAMAP" id="MF_00913">
    <property type="entry name" value="PGT_FtsW_proteobact"/>
    <property type="match status" value="1"/>
</dbReference>
<feature type="transmembrane region" description="Helical" evidence="16">
    <location>
        <begin position="310"/>
        <end position="329"/>
    </location>
</feature>
<sequence length="387" mass="42147">MLSKSLNNSAVDLPLLLIAIMLLALGLVMVTSASIEVAASQYKDPLFHFYRQLTYLLISLLLAGCVFMVPMNSWLRFGPALLFAAMGLLIAVLLIGREINGSVRWISLGLFNLQASELAKLFFIVYLAGYSVRQQEAVQNTWLGLIKPMGLLSIATFLLLLEPDFGAVVVLMSTAIGMLFMAGVKLWRFSILILVCAGAAAAIAVSQPYRMARLTTYIDPWSHQFDSGYQLTQALIAFGRGEWFGVGLGNSIQKSFYLPEAHTDFVFAVLAEETGLVGALLVISLLIGLTLRSLFIGLQAQQRGLTFSGYLAYGIGLLFGMQSLINIGVNTGLLPTKGLTLPFLSYGGSSLIVNCLALAVLFRIDYESRLVMNKPSPKRRKKGRAGK</sequence>
<proteinExistence type="inferred from homology"/>
<dbReference type="InterPro" id="IPR018365">
    <property type="entry name" value="Cell_cycle_FtsW-rel_CS"/>
</dbReference>
<evidence type="ECO:0000256" key="13">
    <source>
        <dbReference type="ARBA" id="ARBA00023316"/>
    </source>
</evidence>
<dbReference type="GO" id="GO:0071555">
    <property type="term" value="P:cell wall organization"/>
    <property type="evidence" value="ECO:0007669"/>
    <property type="project" value="UniProtKB-KW"/>
</dbReference>
<keyword evidence="9 16" id="KW-0573">Peptidoglycan synthesis</keyword>
<evidence type="ECO:0000256" key="9">
    <source>
        <dbReference type="ARBA" id="ARBA00022984"/>
    </source>
</evidence>
<keyword evidence="16" id="KW-0997">Cell inner membrane</keyword>
<dbReference type="GO" id="GO:0015648">
    <property type="term" value="F:lipid-linked peptidoglycan transporter activity"/>
    <property type="evidence" value="ECO:0007669"/>
    <property type="project" value="TreeGrafter"/>
</dbReference>
<dbReference type="GO" id="GO:0043093">
    <property type="term" value="P:FtsZ-dependent cytokinesis"/>
    <property type="evidence" value="ECO:0007669"/>
    <property type="project" value="UniProtKB-UniRule"/>
</dbReference>
<dbReference type="GO" id="GO:0032153">
    <property type="term" value="C:cell division site"/>
    <property type="evidence" value="ECO:0007669"/>
    <property type="project" value="UniProtKB-UniRule"/>
</dbReference>
<dbReference type="NCBIfam" id="TIGR02614">
    <property type="entry name" value="ftsW"/>
    <property type="match status" value="1"/>
</dbReference>
<keyword evidence="8 16" id="KW-0133">Cell shape</keyword>
<evidence type="ECO:0000256" key="7">
    <source>
        <dbReference type="ARBA" id="ARBA00022692"/>
    </source>
</evidence>
<evidence type="ECO:0000256" key="11">
    <source>
        <dbReference type="ARBA" id="ARBA00023136"/>
    </source>
</evidence>
<dbReference type="Proteomes" id="UP000569732">
    <property type="component" value="Unassembled WGS sequence"/>
</dbReference>
<protein>
    <recommendedName>
        <fullName evidence="16">Probable peptidoglycan glycosyltransferase FtsW</fullName>
        <shortName evidence="16">PGT</shortName>
        <ecNumber evidence="16">2.4.99.28</ecNumber>
    </recommendedName>
    <alternativeName>
        <fullName evidence="16">Cell division protein FtsW</fullName>
    </alternativeName>
    <alternativeName>
        <fullName evidence="16">Cell wall polymerase</fullName>
    </alternativeName>
    <alternativeName>
        <fullName evidence="16">Peptidoglycan polymerase</fullName>
        <shortName evidence="16">PG polymerase</shortName>
    </alternativeName>
</protein>
<comment type="function">
    <text evidence="16">Peptidoglycan polymerase that is essential for cell division.</text>
</comment>
<feature type="transmembrane region" description="Helical" evidence="16">
    <location>
        <begin position="165"/>
        <end position="184"/>
    </location>
</feature>
<dbReference type="PANTHER" id="PTHR30474">
    <property type="entry name" value="CELL CYCLE PROTEIN"/>
    <property type="match status" value="1"/>
</dbReference>
<feature type="transmembrane region" description="Helical" evidence="16">
    <location>
        <begin position="105"/>
        <end position="129"/>
    </location>
</feature>
<keyword evidence="6 16" id="KW-0808">Transferase</keyword>
<keyword evidence="10 16" id="KW-1133">Transmembrane helix</keyword>
<comment type="catalytic activity">
    <reaction evidence="15 16">
        <text>[GlcNAc-(1-&gt;4)-Mur2Ac(oyl-L-Ala-gamma-D-Glu-L-Lys-D-Ala-D-Ala)](n)-di-trans,octa-cis-undecaprenyl diphosphate + beta-D-GlcNAc-(1-&gt;4)-Mur2Ac(oyl-L-Ala-gamma-D-Glu-L-Lys-D-Ala-D-Ala)-di-trans,octa-cis-undecaprenyl diphosphate = [GlcNAc-(1-&gt;4)-Mur2Ac(oyl-L-Ala-gamma-D-Glu-L-Lys-D-Ala-D-Ala)](n+1)-di-trans,octa-cis-undecaprenyl diphosphate + di-trans,octa-cis-undecaprenyl diphosphate + H(+)</text>
        <dbReference type="Rhea" id="RHEA:23708"/>
        <dbReference type="Rhea" id="RHEA-COMP:9602"/>
        <dbReference type="Rhea" id="RHEA-COMP:9603"/>
        <dbReference type="ChEBI" id="CHEBI:15378"/>
        <dbReference type="ChEBI" id="CHEBI:58405"/>
        <dbReference type="ChEBI" id="CHEBI:60033"/>
        <dbReference type="ChEBI" id="CHEBI:78435"/>
        <dbReference type="EC" id="2.4.99.28"/>
    </reaction>
</comment>
<reference evidence="17 18" key="1">
    <citation type="submission" date="2020-07" db="EMBL/GenBank/DDBJ databases">
        <title>Endozoicomonas sp. nov., isolated from sediment.</title>
        <authorList>
            <person name="Gu T."/>
        </authorList>
    </citation>
    <scope>NUCLEOTIDE SEQUENCE [LARGE SCALE GENOMIC DNA]</scope>
    <source>
        <strain evidence="17 18">SM1973</strain>
    </source>
</reference>
<evidence type="ECO:0000256" key="6">
    <source>
        <dbReference type="ARBA" id="ARBA00022679"/>
    </source>
</evidence>
<dbReference type="GO" id="GO:0008360">
    <property type="term" value="P:regulation of cell shape"/>
    <property type="evidence" value="ECO:0007669"/>
    <property type="project" value="UniProtKB-KW"/>
</dbReference>
<evidence type="ECO:0000256" key="15">
    <source>
        <dbReference type="ARBA" id="ARBA00049902"/>
    </source>
</evidence>
<feature type="transmembrane region" description="Helical" evidence="16">
    <location>
        <begin position="341"/>
        <end position="364"/>
    </location>
</feature>
<dbReference type="PROSITE" id="PS00428">
    <property type="entry name" value="FTSW_RODA_SPOVE"/>
    <property type="match status" value="1"/>
</dbReference>
<keyword evidence="12 16" id="KW-0131">Cell cycle</keyword>
<keyword evidence="5 16" id="KW-0328">Glycosyltransferase</keyword>
<keyword evidence="3 16" id="KW-1003">Cell membrane</keyword>
<dbReference type="EMBL" id="JACCKB010000006">
    <property type="protein sequence ID" value="NYZ65649.1"/>
    <property type="molecule type" value="Genomic_DNA"/>
</dbReference>
<dbReference type="UniPathway" id="UPA00219"/>
<dbReference type="PANTHER" id="PTHR30474:SF2">
    <property type="entry name" value="PEPTIDOGLYCAN GLYCOSYLTRANSFERASE FTSW-RELATED"/>
    <property type="match status" value="1"/>
</dbReference>
<dbReference type="Pfam" id="PF01098">
    <property type="entry name" value="FTSW_RODA_SPOVE"/>
    <property type="match status" value="1"/>
</dbReference>
<name>A0A853HZ52_9GAMM</name>
<feature type="transmembrane region" description="Helical" evidence="16">
    <location>
        <begin position="81"/>
        <end position="99"/>
    </location>
</feature>
<comment type="subcellular location">
    <subcellularLocation>
        <location evidence="16">Cell inner membrane</location>
        <topology evidence="16">Multi-pass membrane protein</topology>
    </subcellularLocation>
    <subcellularLocation>
        <location evidence="1">Cell membrane</location>
        <topology evidence="1">Multi-pass membrane protein</topology>
    </subcellularLocation>
    <text evidence="16">Localizes to the division septum.</text>
</comment>
<keyword evidence="11 16" id="KW-0472">Membrane</keyword>